<feature type="transmembrane region" description="Helical" evidence="7">
    <location>
        <begin position="586"/>
        <end position="607"/>
    </location>
</feature>
<gene>
    <name evidence="9" type="ORF">VNO80_33899</name>
</gene>
<accession>A0AAN9L0M2</accession>
<evidence type="ECO:0000256" key="1">
    <source>
        <dbReference type="ARBA" id="ARBA00012944"/>
    </source>
</evidence>
<dbReference type="AlphaFoldDB" id="A0AAN9L0M2"/>
<dbReference type="EMBL" id="JAYMYR010000104">
    <property type="protein sequence ID" value="KAK7325852.1"/>
    <property type="molecule type" value="Genomic_DNA"/>
</dbReference>
<evidence type="ECO:0000313" key="9">
    <source>
        <dbReference type="EMBL" id="KAK7325852.1"/>
    </source>
</evidence>
<name>A0AAN9L0M2_PHACN</name>
<reference evidence="9 10" key="1">
    <citation type="submission" date="2024-01" db="EMBL/GenBank/DDBJ databases">
        <title>The genomes of 5 underutilized Papilionoideae crops provide insights into root nodulation and disease resistanc.</title>
        <authorList>
            <person name="Jiang F."/>
        </authorList>
    </citation>
    <scope>NUCLEOTIDE SEQUENCE [LARGE SCALE GENOMIC DNA]</scope>
    <source>
        <strain evidence="9">JINMINGXINNONG_FW02</strain>
        <tissue evidence="9">Leaves</tissue>
    </source>
</reference>
<keyword evidence="7" id="KW-0812">Transmembrane</keyword>
<keyword evidence="3" id="KW-1278">Translocase</keyword>
<keyword evidence="4" id="KW-0520">NAD</keyword>
<dbReference type="GO" id="GO:0015990">
    <property type="term" value="P:electron transport coupled proton transport"/>
    <property type="evidence" value="ECO:0007669"/>
    <property type="project" value="TreeGrafter"/>
</dbReference>
<dbReference type="EC" id="7.1.1.2" evidence="1"/>
<evidence type="ECO:0000256" key="7">
    <source>
        <dbReference type="SAM" id="Phobius"/>
    </source>
</evidence>
<keyword evidence="7" id="KW-1133">Transmembrane helix</keyword>
<evidence type="ECO:0000256" key="4">
    <source>
        <dbReference type="ARBA" id="ARBA00023027"/>
    </source>
</evidence>
<evidence type="ECO:0000256" key="2">
    <source>
        <dbReference type="ARBA" id="ARBA00021006"/>
    </source>
</evidence>
<dbReference type="Pfam" id="PF00361">
    <property type="entry name" value="Proton_antipo_M"/>
    <property type="match status" value="1"/>
</dbReference>
<dbReference type="Proteomes" id="UP001374584">
    <property type="component" value="Unassembled WGS sequence"/>
</dbReference>
<dbReference type="GO" id="GO:0009536">
    <property type="term" value="C:plastid"/>
    <property type="evidence" value="ECO:0007669"/>
    <property type="project" value="UniProtKB-ARBA"/>
</dbReference>
<dbReference type="PANTHER" id="PTHR43507">
    <property type="entry name" value="NADH-UBIQUINONE OXIDOREDUCTASE CHAIN 4"/>
    <property type="match status" value="1"/>
</dbReference>
<dbReference type="GO" id="GO:0048039">
    <property type="term" value="F:ubiquinone binding"/>
    <property type="evidence" value="ECO:0007669"/>
    <property type="project" value="TreeGrafter"/>
</dbReference>
<feature type="transmembrane region" description="Helical" evidence="7">
    <location>
        <begin position="421"/>
        <end position="440"/>
    </location>
</feature>
<comment type="caution">
    <text evidence="9">The sequence shown here is derived from an EMBL/GenBank/DDBJ whole genome shotgun (WGS) entry which is preliminary data.</text>
</comment>
<dbReference type="PANTHER" id="PTHR43507:SF1">
    <property type="entry name" value="NADH-UBIQUINONE OXIDOREDUCTASE CHAIN 4"/>
    <property type="match status" value="1"/>
</dbReference>
<evidence type="ECO:0000256" key="6">
    <source>
        <dbReference type="ARBA" id="ARBA00031025"/>
    </source>
</evidence>
<feature type="domain" description="NADH:quinone oxidoreductase/Mrp antiporter transmembrane" evidence="8">
    <location>
        <begin position="566"/>
        <end position="765"/>
    </location>
</feature>
<feature type="transmembrane region" description="Helical" evidence="7">
    <location>
        <begin position="627"/>
        <end position="650"/>
    </location>
</feature>
<dbReference type="InterPro" id="IPR003918">
    <property type="entry name" value="NADH_UbQ_OxRdtase"/>
</dbReference>
<keyword evidence="7" id="KW-0472">Membrane</keyword>
<protein>
    <recommendedName>
        <fullName evidence="2">NADH-ubiquinone oxidoreductase chain 4</fullName>
        <ecNumber evidence="1">7.1.1.2</ecNumber>
    </recommendedName>
    <alternativeName>
        <fullName evidence="6">NADH dehydrogenase subunit 4</fullName>
    </alternativeName>
</protein>
<evidence type="ECO:0000313" key="10">
    <source>
        <dbReference type="Proteomes" id="UP001374584"/>
    </source>
</evidence>
<keyword evidence="5" id="KW-0830">Ubiquinone</keyword>
<dbReference type="InterPro" id="IPR001750">
    <property type="entry name" value="ND/Mrp_TM"/>
</dbReference>
<dbReference type="GO" id="GO:0042773">
    <property type="term" value="P:ATP synthesis coupled electron transport"/>
    <property type="evidence" value="ECO:0007669"/>
    <property type="project" value="InterPro"/>
</dbReference>
<sequence>MKQALLDGIDQSQSSLFPDYRHLNPTSRNRIRQVRDKPEIQIIRIRHRSEMGLLAKKTSTRSLRPLFFFSPKVACFHSATLRFHQLRVGFTSVKSCSSKPTNRPDSREQVRWLLVWLLTFLIRHDNNSNSTSILSRAREGHRDPADELIDSSDPRSGLTGLEPAASALTGRCSDRLNYNPRKINKESIAIPFFHRERFIPSHKSHFSLFRYGNAMQEVSEIGLFLMMKTRYFKKERGDDTWRGIPDRLVNETYAPIFLLLSTNLFHVRFYSMLEHFCECYSDLSGPILCPVLGSIIPLFIPNSRIRPIRLIGLCASLITFLYSPVPRIQFDPSTAKSQFVESLRWLPYENINLNLGIDGLSFFFVILTTFLIPICILVGWSGMRSYGKEYITASLIREFLMIAVFRMLDPLLFYVLPESVLIPMLCGAEHLLFAGIKLFLCRGLVQTSTRLLGSCMDMQEGVLLGVCRGCVCSREWIPRQVSLGGVDTLARIRVTATRDKSKGNCTQPGMDVNSPHSIFLPNEPFFVLDLEDGRCVRFERHEGSGYLLELRPTTTGKFRFGATPYSTIIIGVWGSRQRKIKAAYQFFLYTLLGSVFMLLAILLILFQTGTADLQISLTTEFSERRQIFLWIASFAAFAVKVPMVPVHIWLPEAHVEAPTAGSVILAGIPSKLGTHGFLRFSIPMFPEATLCSTPFIYTPSAIAIIYTSLTTSRQIDLKKIIAYSSVAHMNLVTIGMFSRAAAVRSPIFSYGHTRQGQNMCAGRATHQPTSNGGENIACRNT</sequence>
<dbReference type="GO" id="GO:0003954">
    <property type="term" value="F:NADH dehydrogenase activity"/>
    <property type="evidence" value="ECO:0007669"/>
    <property type="project" value="TreeGrafter"/>
</dbReference>
<proteinExistence type="predicted"/>
<evidence type="ECO:0000256" key="5">
    <source>
        <dbReference type="ARBA" id="ARBA00023075"/>
    </source>
</evidence>
<feature type="transmembrane region" description="Helical" evidence="7">
    <location>
        <begin position="362"/>
        <end position="383"/>
    </location>
</feature>
<evidence type="ECO:0000259" key="8">
    <source>
        <dbReference type="Pfam" id="PF00361"/>
    </source>
</evidence>
<keyword evidence="10" id="KW-1185">Reference proteome</keyword>
<dbReference type="GO" id="GO:0008137">
    <property type="term" value="F:NADH dehydrogenase (ubiquinone) activity"/>
    <property type="evidence" value="ECO:0007669"/>
    <property type="project" value="UniProtKB-EC"/>
</dbReference>
<organism evidence="9 10">
    <name type="scientific">Phaseolus coccineus</name>
    <name type="common">Scarlet runner bean</name>
    <name type="synonym">Phaseolus multiflorus</name>
    <dbReference type="NCBI Taxonomy" id="3886"/>
    <lineage>
        <taxon>Eukaryota</taxon>
        <taxon>Viridiplantae</taxon>
        <taxon>Streptophyta</taxon>
        <taxon>Embryophyta</taxon>
        <taxon>Tracheophyta</taxon>
        <taxon>Spermatophyta</taxon>
        <taxon>Magnoliopsida</taxon>
        <taxon>eudicotyledons</taxon>
        <taxon>Gunneridae</taxon>
        <taxon>Pentapetalae</taxon>
        <taxon>rosids</taxon>
        <taxon>fabids</taxon>
        <taxon>Fabales</taxon>
        <taxon>Fabaceae</taxon>
        <taxon>Papilionoideae</taxon>
        <taxon>50 kb inversion clade</taxon>
        <taxon>NPAAA clade</taxon>
        <taxon>indigoferoid/millettioid clade</taxon>
        <taxon>Phaseoleae</taxon>
        <taxon>Phaseolus</taxon>
    </lineage>
</organism>
<evidence type="ECO:0000256" key="3">
    <source>
        <dbReference type="ARBA" id="ARBA00022967"/>
    </source>
</evidence>